<dbReference type="Pfam" id="PF07283">
    <property type="entry name" value="TrbH"/>
    <property type="match status" value="1"/>
</dbReference>
<dbReference type="InterPro" id="IPR010837">
    <property type="entry name" value="Conjugal_tfr_TrbH"/>
</dbReference>
<evidence type="ECO:0000313" key="2">
    <source>
        <dbReference type="Proteomes" id="UP001082899"/>
    </source>
</evidence>
<dbReference type="RefSeq" id="WP_267846326.1">
    <property type="nucleotide sequence ID" value="NZ_JAPMXC010000001.1"/>
</dbReference>
<keyword evidence="2" id="KW-1185">Reference proteome</keyword>
<sequence length="167" mass="17716">MRGFVLNTVAVTALVGLAGCTVTQRPHGNHAAASSDANKTMADDTVTQLMVLYPPAHTRLDIQHPASDDYGRTLLSSLREKGYAILEYDPSPQSAGTDTVADAASLPLVPPVVPGVPLRYAVDAVEPMALYRVTLQIGAQSISRAFGITESGMPHPAGLWIRKEPGR</sequence>
<gene>
    <name evidence="1" type="ORF">OVY01_05710</name>
</gene>
<dbReference type="EMBL" id="JAPMXC010000001">
    <property type="protein sequence ID" value="MCY0386740.1"/>
    <property type="molecule type" value="Genomic_DNA"/>
</dbReference>
<name>A0ABT3ZJP5_9BURK</name>
<dbReference type="Proteomes" id="UP001082899">
    <property type="component" value="Unassembled WGS sequence"/>
</dbReference>
<dbReference type="PROSITE" id="PS51257">
    <property type="entry name" value="PROKAR_LIPOPROTEIN"/>
    <property type="match status" value="1"/>
</dbReference>
<evidence type="ECO:0000313" key="1">
    <source>
        <dbReference type="EMBL" id="MCY0386740.1"/>
    </source>
</evidence>
<accession>A0ABT3ZJP5</accession>
<proteinExistence type="predicted"/>
<protein>
    <submittedName>
        <fullName evidence="1">Conjugal transfer protein TrbH</fullName>
    </submittedName>
</protein>
<organism evidence="1 2">
    <name type="scientific">Robbsia betulipollinis</name>
    <dbReference type="NCBI Taxonomy" id="2981849"/>
    <lineage>
        <taxon>Bacteria</taxon>
        <taxon>Pseudomonadati</taxon>
        <taxon>Pseudomonadota</taxon>
        <taxon>Betaproteobacteria</taxon>
        <taxon>Burkholderiales</taxon>
        <taxon>Burkholderiaceae</taxon>
        <taxon>Robbsia</taxon>
    </lineage>
</organism>
<reference evidence="1" key="1">
    <citation type="submission" date="2022-11" db="EMBL/GenBank/DDBJ databases">
        <title>Robbsia betulipollinis sp. nov., isolated from pollen of birch (Betula pendula).</title>
        <authorList>
            <person name="Shi H."/>
            <person name="Ambika Manirajan B."/>
            <person name="Ratering S."/>
            <person name="Geissler-Plaum R."/>
            <person name="Schnell S."/>
        </authorList>
    </citation>
    <scope>NUCLEOTIDE SEQUENCE</scope>
    <source>
        <strain evidence="1">Bb-Pol-6</strain>
    </source>
</reference>
<comment type="caution">
    <text evidence="1">The sequence shown here is derived from an EMBL/GenBank/DDBJ whole genome shotgun (WGS) entry which is preliminary data.</text>
</comment>